<evidence type="ECO:0000313" key="9">
    <source>
        <dbReference type="EMBL" id="MEE4546839.1"/>
    </source>
</evidence>
<keyword evidence="5 7" id="KW-1133">Transmembrane helix</keyword>
<gene>
    <name evidence="9" type="ORF">V2S66_33345</name>
</gene>
<dbReference type="InterPro" id="IPR020846">
    <property type="entry name" value="MFS_dom"/>
</dbReference>
<comment type="subcellular location">
    <subcellularLocation>
        <location evidence="1">Cell membrane</location>
        <topology evidence="1">Multi-pass membrane protein</topology>
    </subcellularLocation>
</comment>
<evidence type="ECO:0000256" key="7">
    <source>
        <dbReference type="SAM" id="Phobius"/>
    </source>
</evidence>
<evidence type="ECO:0000256" key="6">
    <source>
        <dbReference type="ARBA" id="ARBA00023136"/>
    </source>
</evidence>
<keyword evidence="3" id="KW-1003">Cell membrane</keyword>
<feature type="transmembrane region" description="Helical" evidence="7">
    <location>
        <begin position="59"/>
        <end position="78"/>
    </location>
</feature>
<feature type="transmembrane region" description="Helical" evidence="7">
    <location>
        <begin position="292"/>
        <end position="310"/>
    </location>
</feature>
<proteinExistence type="predicted"/>
<protein>
    <submittedName>
        <fullName evidence="9">MFS transporter</fullName>
    </submittedName>
</protein>
<keyword evidence="2" id="KW-0813">Transport</keyword>
<dbReference type="EMBL" id="JAZEWV010000055">
    <property type="protein sequence ID" value="MEE4546839.1"/>
    <property type="molecule type" value="Genomic_DNA"/>
</dbReference>
<accession>A0ABU7PLY8</accession>
<evidence type="ECO:0000259" key="8">
    <source>
        <dbReference type="PROSITE" id="PS50850"/>
    </source>
</evidence>
<feature type="transmembrane region" description="Helical" evidence="7">
    <location>
        <begin position="116"/>
        <end position="133"/>
    </location>
</feature>
<dbReference type="RefSeq" id="WP_330800691.1">
    <property type="nucleotide sequence ID" value="NZ_JAZEWV010000055.1"/>
</dbReference>
<dbReference type="InterPro" id="IPR050171">
    <property type="entry name" value="MFS_Transporters"/>
</dbReference>
<dbReference type="PANTHER" id="PTHR23517:SF2">
    <property type="entry name" value="MULTIDRUG RESISTANCE PROTEIN MDTH"/>
    <property type="match status" value="1"/>
</dbReference>
<comment type="caution">
    <text evidence="9">The sequence shown here is derived from an EMBL/GenBank/DDBJ whole genome shotgun (WGS) entry which is preliminary data.</text>
</comment>
<evidence type="ECO:0000256" key="5">
    <source>
        <dbReference type="ARBA" id="ARBA00022989"/>
    </source>
</evidence>
<dbReference type="Gene3D" id="1.20.1250.20">
    <property type="entry name" value="MFS general substrate transporter like domains"/>
    <property type="match status" value="2"/>
</dbReference>
<dbReference type="CDD" id="cd17329">
    <property type="entry name" value="MFS_MdtH_MDR_like"/>
    <property type="match status" value="1"/>
</dbReference>
<keyword evidence="6 7" id="KW-0472">Membrane</keyword>
<evidence type="ECO:0000256" key="1">
    <source>
        <dbReference type="ARBA" id="ARBA00004651"/>
    </source>
</evidence>
<evidence type="ECO:0000256" key="3">
    <source>
        <dbReference type="ARBA" id="ARBA00022475"/>
    </source>
</evidence>
<dbReference type="InterPro" id="IPR036259">
    <property type="entry name" value="MFS_trans_sf"/>
</dbReference>
<sequence>MTTTQTFTDGLRGRAASAAKARFGGLPGAFWILWSGTLLNRLGTMVYPFLAIYLTSKRGFSATGAGTVLAVLGAGGVLSQPIGGMIADRWGRRVALTGGTVATGLTMLALGYARGTAAVIALAFLLGLVTDLFRPASQAIVADVLPSEERPRAFGLLLWAVNLGFSLSMAAGGALARDGFLTLFWIDALTCAGFGVLVWFGVPEQSAQAASGQRAGRAADVLHDRLMLTFVLLVFLCAVVFTQSLSTLPLVMRRDGLPTSAYGLVMALNGLTVVVLQPLLGHRLSRLDRTGGLVLGMLLMGAGNALTAFASATPGYAATLVVWTVGEVLVTSIGAALVADLAPAQLRGRYNGWYGMAWGAGAFAAPLVGTRLLTVGPSALWFTCGALCGVAALGQWALRGPVRRRTAVRATG</sequence>
<name>A0ABU7PLY8_9ACTN</name>
<reference evidence="9 10" key="1">
    <citation type="submission" date="2023-12" db="EMBL/GenBank/DDBJ databases">
        <title>Streptomyces sp. V4-01.</title>
        <authorList>
            <person name="Somphong A."/>
            <person name="Phongsopitanun W."/>
        </authorList>
    </citation>
    <scope>NUCLEOTIDE SEQUENCE [LARGE SCALE GENOMIC DNA]</scope>
    <source>
        <strain evidence="9 10">V4-01</strain>
    </source>
</reference>
<organism evidence="9 10">
    <name type="scientific">Actinacidiphila polyblastidii</name>
    <dbReference type="NCBI Taxonomy" id="3110430"/>
    <lineage>
        <taxon>Bacteria</taxon>
        <taxon>Bacillati</taxon>
        <taxon>Actinomycetota</taxon>
        <taxon>Actinomycetes</taxon>
        <taxon>Kitasatosporales</taxon>
        <taxon>Streptomycetaceae</taxon>
        <taxon>Actinacidiphila</taxon>
    </lineage>
</organism>
<feature type="transmembrane region" description="Helical" evidence="7">
    <location>
        <begin position="316"/>
        <end position="341"/>
    </location>
</feature>
<feature type="transmembrane region" description="Helical" evidence="7">
    <location>
        <begin position="261"/>
        <end position="280"/>
    </location>
</feature>
<dbReference type="SUPFAM" id="SSF103473">
    <property type="entry name" value="MFS general substrate transporter"/>
    <property type="match status" value="1"/>
</dbReference>
<feature type="domain" description="Major facilitator superfamily (MFS) profile" evidence="8">
    <location>
        <begin position="29"/>
        <end position="403"/>
    </location>
</feature>
<dbReference type="InterPro" id="IPR005829">
    <property type="entry name" value="Sugar_transporter_CS"/>
</dbReference>
<dbReference type="Proteomes" id="UP001344658">
    <property type="component" value="Unassembled WGS sequence"/>
</dbReference>
<feature type="transmembrane region" description="Helical" evidence="7">
    <location>
        <begin position="379"/>
        <end position="398"/>
    </location>
</feature>
<dbReference type="PROSITE" id="PS00216">
    <property type="entry name" value="SUGAR_TRANSPORT_1"/>
    <property type="match status" value="1"/>
</dbReference>
<evidence type="ECO:0000256" key="2">
    <source>
        <dbReference type="ARBA" id="ARBA00022448"/>
    </source>
</evidence>
<evidence type="ECO:0000313" key="10">
    <source>
        <dbReference type="Proteomes" id="UP001344658"/>
    </source>
</evidence>
<dbReference type="InterPro" id="IPR011701">
    <property type="entry name" value="MFS"/>
</dbReference>
<feature type="transmembrane region" description="Helical" evidence="7">
    <location>
        <begin position="182"/>
        <end position="202"/>
    </location>
</feature>
<dbReference type="PROSITE" id="PS50850">
    <property type="entry name" value="MFS"/>
    <property type="match status" value="1"/>
</dbReference>
<feature type="transmembrane region" description="Helical" evidence="7">
    <location>
        <begin position="154"/>
        <end position="176"/>
    </location>
</feature>
<dbReference type="PANTHER" id="PTHR23517">
    <property type="entry name" value="RESISTANCE PROTEIN MDTM, PUTATIVE-RELATED-RELATED"/>
    <property type="match status" value="1"/>
</dbReference>
<feature type="transmembrane region" description="Helical" evidence="7">
    <location>
        <begin position="353"/>
        <end position="373"/>
    </location>
</feature>
<dbReference type="Pfam" id="PF07690">
    <property type="entry name" value="MFS_1"/>
    <property type="match status" value="1"/>
</dbReference>
<evidence type="ECO:0000256" key="4">
    <source>
        <dbReference type="ARBA" id="ARBA00022692"/>
    </source>
</evidence>
<feature type="transmembrane region" description="Helical" evidence="7">
    <location>
        <begin position="222"/>
        <end position="241"/>
    </location>
</feature>
<keyword evidence="10" id="KW-1185">Reference proteome</keyword>
<keyword evidence="4 7" id="KW-0812">Transmembrane</keyword>